<reference evidence="1 2" key="1">
    <citation type="journal article" date="2020" name="Mol. Biol. Evol.">
        <title>Distinct Expression and Methylation Patterns for Genes with Different Fates following a Single Whole-Genome Duplication in Flowering Plants.</title>
        <authorList>
            <person name="Shi T."/>
            <person name="Rahmani R.S."/>
            <person name="Gugger P.F."/>
            <person name="Wang M."/>
            <person name="Li H."/>
            <person name="Zhang Y."/>
            <person name="Li Z."/>
            <person name="Wang Q."/>
            <person name="Van de Peer Y."/>
            <person name="Marchal K."/>
            <person name="Chen J."/>
        </authorList>
    </citation>
    <scope>NUCLEOTIDE SEQUENCE [LARGE SCALE GENOMIC DNA]</scope>
    <source>
        <tissue evidence="1">Leaf</tissue>
    </source>
</reference>
<dbReference type="Proteomes" id="UP000607653">
    <property type="component" value="Unassembled WGS sequence"/>
</dbReference>
<evidence type="ECO:0000313" key="1">
    <source>
        <dbReference type="EMBL" id="DAD37287.1"/>
    </source>
</evidence>
<keyword evidence="2" id="KW-1185">Reference proteome</keyword>
<gene>
    <name evidence="1" type="ORF">HUJ06_007928</name>
</gene>
<evidence type="ECO:0000313" key="2">
    <source>
        <dbReference type="Proteomes" id="UP000607653"/>
    </source>
</evidence>
<organism evidence="1 2">
    <name type="scientific">Nelumbo nucifera</name>
    <name type="common">Sacred lotus</name>
    <dbReference type="NCBI Taxonomy" id="4432"/>
    <lineage>
        <taxon>Eukaryota</taxon>
        <taxon>Viridiplantae</taxon>
        <taxon>Streptophyta</taxon>
        <taxon>Embryophyta</taxon>
        <taxon>Tracheophyta</taxon>
        <taxon>Spermatophyta</taxon>
        <taxon>Magnoliopsida</taxon>
        <taxon>Proteales</taxon>
        <taxon>Nelumbonaceae</taxon>
        <taxon>Nelumbo</taxon>
    </lineage>
</organism>
<dbReference type="EMBL" id="DUZY01000004">
    <property type="protein sequence ID" value="DAD37287.1"/>
    <property type="molecule type" value="Genomic_DNA"/>
</dbReference>
<protein>
    <submittedName>
        <fullName evidence="1">Uncharacterized protein</fullName>
    </submittedName>
</protein>
<name>A0A822YXL7_NELNU</name>
<accession>A0A822YXL7</accession>
<dbReference type="AlphaFoldDB" id="A0A822YXL7"/>
<proteinExistence type="predicted"/>
<sequence>MKTLDSQNTVTDLSLQFIPKVVIDFHNKIFHVTVQY</sequence>
<comment type="caution">
    <text evidence="1">The sequence shown here is derived from an EMBL/GenBank/DDBJ whole genome shotgun (WGS) entry which is preliminary data.</text>
</comment>